<protein>
    <submittedName>
        <fullName evidence="2">Uncharacterized protein</fullName>
    </submittedName>
</protein>
<organism evidence="2 3">
    <name type="scientific">Alteriqipengyuania abyssalis</name>
    <dbReference type="NCBI Taxonomy" id="2860200"/>
    <lineage>
        <taxon>Bacteria</taxon>
        <taxon>Pseudomonadati</taxon>
        <taxon>Pseudomonadota</taxon>
        <taxon>Alphaproteobacteria</taxon>
        <taxon>Sphingomonadales</taxon>
        <taxon>Erythrobacteraceae</taxon>
        <taxon>Alteriqipengyuania</taxon>
    </lineage>
</organism>
<keyword evidence="3" id="KW-1185">Reference proteome</keyword>
<comment type="caution">
    <text evidence="2">The sequence shown here is derived from an EMBL/GenBank/DDBJ whole genome shotgun (WGS) entry which is preliminary data.</text>
</comment>
<gene>
    <name evidence="2" type="ORF">KYN89_06870</name>
</gene>
<feature type="chain" id="PRO_5046308511" evidence="1">
    <location>
        <begin position="29"/>
        <end position="293"/>
    </location>
</feature>
<feature type="signal peptide" evidence="1">
    <location>
        <begin position="1"/>
        <end position="28"/>
    </location>
</feature>
<accession>A0ABS7PCH9</accession>
<evidence type="ECO:0000313" key="3">
    <source>
        <dbReference type="Proteomes" id="UP000759298"/>
    </source>
</evidence>
<keyword evidence="1" id="KW-0732">Signal</keyword>
<proteinExistence type="predicted"/>
<dbReference type="Proteomes" id="UP000759298">
    <property type="component" value="Unassembled WGS sequence"/>
</dbReference>
<reference evidence="2 3" key="1">
    <citation type="submission" date="2021-07" db="EMBL/GenBank/DDBJ databases">
        <title>Alteriqipengyuania abyssalis NZ-12B nov, sp.nov isolated from deep sea sponge in pacific ocean.</title>
        <authorList>
            <person name="Tareen S."/>
            <person name="Wink J."/>
        </authorList>
    </citation>
    <scope>NUCLEOTIDE SEQUENCE [LARGE SCALE GENOMIC DNA]</scope>
    <source>
        <strain evidence="2 3">NZ-12B</strain>
    </source>
</reference>
<name>A0ABS7PCH9_9SPHN</name>
<sequence length="293" mass="31726">MKFLRPIIATALAVAVAAPAGMAGAAHAEDRSAQAAPAPQQATDADLIDLADYADLVLRAKVRRQTELKPERAPGVQPGHTRFYIEAETQSLLAGTTPVGERVRYLVDLPLDARGRKPSLRNAEVILFARPVAGRPGELQLVAPDAQLRWNADLERRTRLILEQLVAPDAPSRITGVRDALSVAGTLAGESETQIFLETVDDAPAAISVVRRPGMEPVWGVSFSEIVDQAVRIPPRGSLAAYRLACALPRTLPSEANLAREPADRARASDDYRYVINQLGPCPRLREAPSIRY</sequence>
<dbReference type="RefSeq" id="WP_222824402.1">
    <property type="nucleotide sequence ID" value="NZ_JAHWXP010000002.1"/>
</dbReference>
<evidence type="ECO:0000256" key="1">
    <source>
        <dbReference type="SAM" id="SignalP"/>
    </source>
</evidence>
<dbReference type="EMBL" id="JAHWXP010000002">
    <property type="protein sequence ID" value="MBY8336766.1"/>
    <property type="molecule type" value="Genomic_DNA"/>
</dbReference>
<evidence type="ECO:0000313" key="2">
    <source>
        <dbReference type="EMBL" id="MBY8336766.1"/>
    </source>
</evidence>